<name>A0A4Q0ZE65_9BACT</name>
<evidence type="ECO:0000256" key="2">
    <source>
        <dbReference type="ARBA" id="ARBA00034247"/>
    </source>
</evidence>
<comment type="catalytic activity">
    <reaction evidence="2">
        <text>2 GTP = 3',3'-c-di-GMP + 2 diphosphate</text>
        <dbReference type="Rhea" id="RHEA:24898"/>
        <dbReference type="ChEBI" id="CHEBI:33019"/>
        <dbReference type="ChEBI" id="CHEBI:37565"/>
        <dbReference type="ChEBI" id="CHEBI:58805"/>
        <dbReference type="EC" id="2.7.7.65"/>
    </reaction>
</comment>
<dbReference type="GO" id="GO:0005886">
    <property type="term" value="C:plasma membrane"/>
    <property type="evidence" value="ECO:0007669"/>
    <property type="project" value="TreeGrafter"/>
</dbReference>
<proteinExistence type="predicted"/>
<keyword evidence="3" id="KW-0812">Transmembrane</keyword>
<dbReference type="Gene3D" id="3.30.70.270">
    <property type="match status" value="1"/>
</dbReference>
<evidence type="ECO:0000313" key="5">
    <source>
        <dbReference type="EMBL" id="RXJ84609.1"/>
    </source>
</evidence>
<gene>
    <name evidence="5" type="ORF">CRU90_04425</name>
</gene>
<dbReference type="CDD" id="cd01949">
    <property type="entry name" value="GGDEF"/>
    <property type="match status" value="1"/>
</dbReference>
<evidence type="ECO:0000313" key="6">
    <source>
        <dbReference type="Proteomes" id="UP000290870"/>
    </source>
</evidence>
<dbReference type="EMBL" id="PDJZ01000004">
    <property type="protein sequence ID" value="RXJ84609.1"/>
    <property type="molecule type" value="Genomic_DNA"/>
</dbReference>
<dbReference type="InterPro" id="IPR050469">
    <property type="entry name" value="Diguanylate_Cyclase"/>
</dbReference>
<comment type="caution">
    <text evidence="5">The sequence shown here is derived from an EMBL/GenBank/DDBJ whole genome shotgun (WGS) entry which is preliminary data.</text>
</comment>
<dbReference type="PANTHER" id="PTHR45138">
    <property type="entry name" value="REGULATORY COMPONENTS OF SENSORY TRANSDUCTION SYSTEM"/>
    <property type="match status" value="1"/>
</dbReference>
<dbReference type="RefSeq" id="WP_128986070.1">
    <property type="nucleotide sequence ID" value="NZ_PDJZ01000004.1"/>
</dbReference>
<keyword evidence="3" id="KW-1133">Transmembrane helix</keyword>
<dbReference type="Pfam" id="PF00990">
    <property type="entry name" value="GGDEF"/>
    <property type="match status" value="1"/>
</dbReference>
<dbReference type="NCBIfam" id="TIGR00254">
    <property type="entry name" value="GGDEF"/>
    <property type="match status" value="1"/>
</dbReference>
<feature type="domain" description="GGDEF" evidence="4">
    <location>
        <begin position="288"/>
        <end position="422"/>
    </location>
</feature>
<dbReference type="InterPro" id="IPR043128">
    <property type="entry name" value="Rev_trsase/Diguanyl_cyclase"/>
</dbReference>
<dbReference type="AlphaFoldDB" id="A0A4Q0ZE65"/>
<dbReference type="SUPFAM" id="SSF55073">
    <property type="entry name" value="Nucleotide cyclase"/>
    <property type="match status" value="1"/>
</dbReference>
<dbReference type="GO" id="GO:0052621">
    <property type="term" value="F:diguanylate cyclase activity"/>
    <property type="evidence" value="ECO:0007669"/>
    <property type="project" value="UniProtKB-EC"/>
</dbReference>
<dbReference type="InterPro" id="IPR000160">
    <property type="entry name" value="GGDEF_dom"/>
</dbReference>
<dbReference type="Proteomes" id="UP000290870">
    <property type="component" value="Unassembled WGS sequence"/>
</dbReference>
<protein>
    <recommendedName>
        <fullName evidence="1">diguanylate cyclase</fullName>
        <ecNumber evidence="1">2.7.7.65</ecNumber>
    </recommendedName>
</protein>
<evidence type="ECO:0000256" key="1">
    <source>
        <dbReference type="ARBA" id="ARBA00012528"/>
    </source>
</evidence>
<dbReference type="GO" id="GO:0043709">
    <property type="term" value="P:cell adhesion involved in single-species biofilm formation"/>
    <property type="evidence" value="ECO:0007669"/>
    <property type="project" value="TreeGrafter"/>
</dbReference>
<feature type="transmembrane region" description="Helical" evidence="3">
    <location>
        <begin position="198"/>
        <end position="219"/>
    </location>
</feature>
<organism evidence="5 6">
    <name type="scientific">Arcobacter cloacae</name>
    <dbReference type="NCBI Taxonomy" id="1054034"/>
    <lineage>
        <taxon>Bacteria</taxon>
        <taxon>Pseudomonadati</taxon>
        <taxon>Campylobacterota</taxon>
        <taxon>Epsilonproteobacteria</taxon>
        <taxon>Campylobacterales</taxon>
        <taxon>Arcobacteraceae</taxon>
        <taxon>Arcobacter</taxon>
    </lineage>
</organism>
<dbReference type="FunFam" id="3.30.70.270:FF:000001">
    <property type="entry name" value="Diguanylate cyclase domain protein"/>
    <property type="match status" value="1"/>
</dbReference>
<dbReference type="PANTHER" id="PTHR45138:SF9">
    <property type="entry name" value="DIGUANYLATE CYCLASE DGCM-RELATED"/>
    <property type="match status" value="1"/>
</dbReference>
<dbReference type="InterPro" id="IPR029787">
    <property type="entry name" value="Nucleotide_cyclase"/>
</dbReference>
<evidence type="ECO:0000259" key="4">
    <source>
        <dbReference type="PROSITE" id="PS50887"/>
    </source>
</evidence>
<feature type="transmembrane region" description="Helical" evidence="3">
    <location>
        <begin position="20"/>
        <end position="38"/>
    </location>
</feature>
<sequence>MDSNINITKTNLKKSITTRYIIALSLIAILSTIAFYSLHKVLEESEQTAYLVNISGKQRMLSQHLALDAHRLYDAKFKENNNLKISLYEGFIEKYSKEMLEANNILSSGKKFDKQIYKLSPTIKELYFGSTNLAKRVMSYNELILNLKSLENKDEYYSILKELSVLSETLLNDLNIVVLQYQKEGEEKIKLIKGIESFIWILTLFVLVLEILFIFQPMVRNIIELTNSKNKLLKTLQSEVEQRTIHLENANKKLSDIAYHDPLTGLKNRFSLEHDMEDLLKQYFEHHASYAVLLFDIDFFKKVNDTYGHDFGDFVLEEIAKIFTNSFRIGDKIYRTGGEEFIVLLNRISYEDTIKIAQKTLELVEKYPFTKDEITIYKTVSCGIFHSDICETSKYKEILKYADVALYEAKNTGRNKIQLYKKDYKELHPISCS</sequence>
<reference evidence="5 6" key="1">
    <citation type="submission" date="2017-10" db="EMBL/GenBank/DDBJ databases">
        <title>Genomics of the genus Arcobacter.</title>
        <authorList>
            <person name="Perez-Cataluna A."/>
            <person name="Figueras M.J."/>
        </authorList>
    </citation>
    <scope>NUCLEOTIDE SEQUENCE [LARGE SCALE GENOMIC DNA]</scope>
    <source>
        <strain evidence="5 6">F26</strain>
    </source>
</reference>
<dbReference type="PROSITE" id="PS50887">
    <property type="entry name" value="GGDEF"/>
    <property type="match status" value="1"/>
</dbReference>
<dbReference type="GO" id="GO:1902201">
    <property type="term" value="P:negative regulation of bacterial-type flagellum-dependent cell motility"/>
    <property type="evidence" value="ECO:0007669"/>
    <property type="project" value="TreeGrafter"/>
</dbReference>
<dbReference type="SMART" id="SM00267">
    <property type="entry name" value="GGDEF"/>
    <property type="match status" value="1"/>
</dbReference>
<accession>A0A4Q0ZE65</accession>
<keyword evidence="3" id="KW-0472">Membrane</keyword>
<dbReference type="OrthoDB" id="7323245at2"/>
<evidence type="ECO:0000256" key="3">
    <source>
        <dbReference type="SAM" id="Phobius"/>
    </source>
</evidence>
<dbReference type="EC" id="2.7.7.65" evidence="1"/>